<sequence>MWIFLLPVFERILLRVSLFLFKYAILKLCYRGI</sequence>
<dbReference type="AlphaFoldDB" id="A0A0G1HM20"/>
<comment type="caution">
    <text evidence="1">The sequence shown here is derived from an EMBL/GenBank/DDBJ whole genome shotgun (WGS) entry which is preliminary data.</text>
</comment>
<gene>
    <name evidence="1" type="ORF">UV91_C0001G0126</name>
</gene>
<dbReference type="Proteomes" id="UP000033907">
    <property type="component" value="Unassembled WGS sequence"/>
</dbReference>
<reference evidence="1 2" key="1">
    <citation type="journal article" date="2015" name="Nature">
        <title>rRNA introns, odd ribosomes, and small enigmatic genomes across a large radiation of phyla.</title>
        <authorList>
            <person name="Brown C.T."/>
            <person name="Hug L.A."/>
            <person name="Thomas B.C."/>
            <person name="Sharon I."/>
            <person name="Castelle C.J."/>
            <person name="Singh A."/>
            <person name="Wilkins M.J."/>
            <person name="Williams K.H."/>
            <person name="Banfield J.F."/>
        </authorList>
    </citation>
    <scope>NUCLEOTIDE SEQUENCE [LARGE SCALE GENOMIC DNA]</scope>
</reference>
<protein>
    <submittedName>
        <fullName evidence="1">Uncharacterized protein</fullName>
    </submittedName>
</protein>
<organism evidence="1 2">
    <name type="scientific">Candidatus Nomurabacteria bacterium GW2011_GWF2_43_24</name>
    <dbReference type="NCBI Taxonomy" id="1618778"/>
    <lineage>
        <taxon>Bacteria</taxon>
        <taxon>Candidatus Nomuraibacteriota</taxon>
    </lineage>
</organism>
<evidence type="ECO:0000313" key="2">
    <source>
        <dbReference type="Proteomes" id="UP000033907"/>
    </source>
</evidence>
<accession>A0A0G1HM20</accession>
<evidence type="ECO:0000313" key="1">
    <source>
        <dbReference type="EMBL" id="KKT11914.1"/>
    </source>
</evidence>
<name>A0A0G1HM20_9BACT</name>
<dbReference type="EMBL" id="LCGH01000001">
    <property type="protein sequence ID" value="KKT11914.1"/>
    <property type="molecule type" value="Genomic_DNA"/>
</dbReference>
<proteinExistence type="predicted"/>